<sequence length="769" mass="84609">MAYKPMSHNGHLNAYLDELAHNTNARRRYGLEDSVSHLDILPPPPPIADYGYYSSGTTSPTQTDFAPPSSASSVAPWPSKTRFGSAQVTRPLRLTPTTGGKQGRFQALFETALSPRVPVRESARFLERFRYVLCTSQLLADKVLAVQQQQQGPQRRLGRSELRAPSNFQFDADEQATWDERRVAKYWMGSGGCVLLVSLLLVWSNKRAATSSTLHNKSKASATLFLTLLLARFMWAQSRRAYRRLLHVRAADRCEQFVLHCQLLDSLCAQAIRFIEQDNAMQETVRFTLTASLNLLYAALDRSFDVLQGVASLNESSKLAEMYNIELRPIQQGEGCFDDTMHLTCDASSSAGQLTDLMQNIHQRRRKVLCCLLAVQADGRPDHTAVWRTVIEQLATLSQLTAGLGHQLEEVLHTAAMQKQLPPMSRVQQTRRRAREMTMVSQSLRSTQARLITLRQQSTLLLQGDEVSESEDHEVAAREALLRQYDALGSDLDALMADWQSGRDALAHSQRPIVPIRAFLTEGAADTSTAGHAGAVSKRPDSLGFWGPRISVLGTGGLSLDRNDVQSLDAVFEGYSLDTTKQSGDEGRARQIAAMRAEREAKQARTAMRLQMQHAATSDASTSQQHRQVTFASIPNVQERPASLVQPQQQQQGGRRLRGLRLSIGVAPQHTYSDRLSVVGEEGSIDARKRMTVGGRPVSGYVTQADAAAAVAARKQQQHGAETRRPAGMRESLVRNVSTGSDGSALSLATWATGDSGLGASTASYGSRF</sequence>
<name>A0A1Y2FDD8_PROLT</name>
<comment type="subcellular location">
    <subcellularLocation>
        <location evidence="1">Endomembrane system</location>
    </subcellularLocation>
</comment>
<accession>A0A1Y2FDD8</accession>
<dbReference type="InterPro" id="IPR026859">
    <property type="entry name" value="Myosin-bd"/>
</dbReference>
<dbReference type="STRING" id="56484.A0A1Y2FDD8"/>
<proteinExistence type="predicted"/>
<dbReference type="GO" id="GO:0017022">
    <property type="term" value="F:myosin binding"/>
    <property type="evidence" value="ECO:0007669"/>
    <property type="project" value="InterPro"/>
</dbReference>
<evidence type="ECO:0000256" key="5">
    <source>
        <dbReference type="SAM" id="MobiDB-lite"/>
    </source>
</evidence>
<dbReference type="Proteomes" id="UP000193685">
    <property type="component" value="Unassembled WGS sequence"/>
</dbReference>
<dbReference type="EMBL" id="MCFI01000010">
    <property type="protein sequence ID" value="ORY81942.1"/>
    <property type="molecule type" value="Genomic_DNA"/>
</dbReference>
<dbReference type="Pfam" id="PF12632">
    <property type="entry name" value="Vezatin"/>
    <property type="match status" value="1"/>
</dbReference>
<gene>
    <name evidence="7" type="ORF">BCR37DRAFT_413658</name>
</gene>
<evidence type="ECO:0000256" key="1">
    <source>
        <dbReference type="ARBA" id="ARBA00004308"/>
    </source>
</evidence>
<dbReference type="AlphaFoldDB" id="A0A1Y2FDD8"/>
<dbReference type="RefSeq" id="XP_040725076.1">
    <property type="nucleotide sequence ID" value="XM_040872248.1"/>
</dbReference>
<feature type="region of interest" description="Disordered" evidence="5">
    <location>
        <begin position="52"/>
        <end position="78"/>
    </location>
</feature>
<evidence type="ECO:0000313" key="7">
    <source>
        <dbReference type="EMBL" id="ORY81942.1"/>
    </source>
</evidence>
<evidence type="ECO:0000313" key="8">
    <source>
        <dbReference type="Proteomes" id="UP000193685"/>
    </source>
</evidence>
<evidence type="ECO:0000256" key="3">
    <source>
        <dbReference type="ARBA" id="ARBA00022989"/>
    </source>
</evidence>
<protein>
    <recommendedName>
        <fullName evidence="6">Myosin-binding domain-containing protein</fullName>
    </recommendedName>
</protein>
<dbReference type="GO" id="GO:0012505">
    <property type="term" value="C:endomembrane system"/>
    <property type="evidence" value="ECO:0007669"/>
    <property type="project" value="UniProtKB-SubCell"/>
</dbReference>
<organism evidence="7 8">
    <name type="scientific">Protomyces lactucae-debilis</name>
    <dbReference type="NCBI Taxonomy" id="2754530"/>
    <lineage>
        <taxon>Eukaryota</taxon>
        <taxon>Fungi</taxon>
        <taxon>Dikarya</taxon>
        <taxon>Ascomycota</taxon>
        <taxon>Taphrinomycotina</taxon>
        <taxon>Taphrinomycetes</taxon>
        <taxon>Taphrinales</taxon>
        <taxon>Protomycetaceae</taxon>
        <taxon>Protomyces</taxon>
    </lineage>
</organism>
<evidence type="ECO:0000259" key="6">
    <source>
        <dbReference type="Pfam" id="PF12632"/>
    </source>
</evidence>
<feature type="compositionally biased region" description="Low complexity" evidence="5">
    <location>
        <begin position="66"/>
        <end position="78"/>
    </location>
</feature>
<keyword evidence="8" id="KW-1185">Reference proteome</keyword>
<evidence type="ECO:0000256" key="2">
    <source>
        <dbReference type="ARBA" id="ARBA00022692"/>
    </source>
</evidence>
<dbReference type="OrthoDB" id="21151at2759"/>
<keyword evidence="4" id="KW-0472">Membrane</keyword>
<feature type="compositionally biased region" description="Polar residues" evidence="5">
    <location>
        <begin position="54"/>
        <end position="64"/>
    </location>
</feature>
<feature type="domain" description="Myosin-binding" evidence="6">
    <location>
        <begin position="194"/>
        <end position="450"/>
    </location>
</feature>
<keyword evidence="2" id="KW-0812">Transmembrane</keyword>
<evidence type="ECO:0000256" key="4">
    <source>
        <dbReference type="ARBA" id="ARBA00023136"/>
    </source>
</evidence>
<keyword evidence="3" id="KW-1133">Transmembrane helix</keyword>
<reference evidence="7 8" key="1">
    <citation type="submission" date="2016-07" db="EMBL/GenBank/DDBJ databases">
        <title>Pervasive Adenine N6-methylation of Active Genes in Fungi.</title>
        <authorList>
            <consortium name="DOE Joint Genome Institute"/>
            <person name="Mondo S.J."/>
            <person name="Dannebaum R.O."/>
            <person name="Kuo R.C."/>
            <person name="Labutti K."/>
            <person name="Haridas S."/>
            <person name="Kuo A."/>
            <person name="Salamov A."/>
            <person name="Ahrendt S.R."/>
            <person name="Lipzen A."/>
            <person name="Sullivan W."/>
            <person name="Andreopoulos W.B."/>
            <person name="Clum A."/>
            <person name="Lindquist E."/>
            <person name="Daum C."/>
            <person name="Ramamoorthy G.K."/>
            <person name="Gryganskyi A."/>
            <person name="Culley D."/>
            <person name="Magnuson J.K."/>
            <person name="James T.Y."/>
            <person name="O'Malley M.A."/>
            <person name="Stajich J.E."/>
            <person name="Spatafora J.W."/>
            <person name="Visel A."/>
            <person name="Grigoriev I.V."/>
        </authorList>
    </citation>
    <scope>NUCLEOTIDE SEQUENCE [LARGE SCALE GENOMIC DNA]</scope>
    <source>
        <strain evidence="7 8">12-1054</strain>
    </source>
</reference>
<dbReference type="GeneID" id="63788847"/>
<comment type="caution">
    <text evidence="7">The sequence shown here is derived from an EMBL/GenBank/DDBJ whole genome shotgun (WGS) entry which is preliminary data.</text>
</comment>